<evidence type="ECO:0000313" key="1">
    <source>
        <dbReference type="EMBL" id="AWM38120.1"/>
    </source>
</evidence>
<protein>
    <submittedName>
        <fullName evidence="1">Uncharacterized protein</fullName>
    </submittedName>
</protein>
<organism evidence="1 2">
    <name type="scientific">Gemmata obscuriglobus</name>
    <dbReference type="NCBI Taxonomy" id="114"/>
    <lineage>
        <taxon>Bacteria</taxon>
        <taxon>Pseudomonadati</taxon>
        <taxon>Planctomycetota</taxon>
        <taxon>Planctomycetia</taxon>
        <taxon>Gemmatales</taxon>
        <taxon>Gemmataceae</taxon>
        <taxon>Gemmata</taxon>
    </lineage>
</organism>
<dbReference type="AlphaFoldDB" id="A0A2Z3HAF7"/>
<accession>A0A2Z3HAF7</accession>
<evidence type="ECO:0000313" key="2">
    <source>
        <dbReference type="Proteomes" id="UP000245802"/>
    </source>
</evidence>
<name>A0A2Z3HAF7_9BACT</name>
<dbReference type="EMBL" id="CP025958">
    <property type="protein sequence ID" value="AWM38120.1"/>
    <property type="molecule type" value="Genomic_DNA"/>
</dbReference>
<reference evidence="1 2" key="1">
    <citation type="submission" date="2018-01" db="EMBL/GenBank/DDBJ databases">
        <title>G. obscuriglobus.</title>
        <authorList>
            <person name="Franke J."/>
            <person name="Blomberg W."/>
            <person name="Selmecki A."/>
        </authorList>
    </citation>
    <scope>NUCLEOTIDE SEQUENCE [LARGE SCALE GENOMIC DNA]</scope>
    <source>
        <strain evidence="1 2">DSM 5831</strain>
    </source>
</reference>
<proteinExistence type="predicted"/>
<keyword evidence="2" id="KW-1185">Reference proteome</keyword>
<dbReference type="Proteomes" id="UP000245802">
    <property type="component" value="Chromosome"/>
</dbReference>
<sequence>MQADDEALCEMKRRIQGNLDRGILCEDEDHEALSERLRGCETVADVEALQRTALRWDYATRPLDPWDDWRATLDMTRN</sequence>
<dbReference type="RefSeq" id="WP_109571020.1">
    <property type="nucleotide sequence ID" value="NZ_CP025958.1"/>
</dbReference>
<dbReference type="KEGG" id="gog:C1280_14705"/>
<gene>
    <name evidence="1" type="ORF">C1280_14705</name>
</gene>